<keyword evidence="2" id="KW-1185">Reference proteome</keyword>
<sequence>MISLLHDAVMHDGRLLPSYQARRTRFLRRRLSTVETSWGLRRRLFFACYSNRGPSSACTNGYPLQDANRRLLSAQRRSILLLRGTMDVRNTVHKIFNSDGKVAGFANFRLLEESVAGHLAKDCSRSTSHCQTAGLGIE</sequence>
<reference evidence="1" key="1">
    <citation type="submission" date="2020-05" db="EMBL/GenBank/DDBJ databases">
        <title>Large-scale comparative analyses of tick genomes elucidate their genetic diversity and vector capacities.</title>
        <authorList>
            <person name="Jia N."/>
            <person name="Wang J."/>
            <person name="Shi W."/>
            <person name="Du L."/>
            <person name="Sun Y."/>
            <person name="Zhan W."/>
            <person name="Jiang J."/>
            <person name="Wang Q."/>
            <person name="Zhang B."/>
            <person name="Ji P."/>
            <person name="Sakyi L.B."/>
            <person name="Cui X."/>
            <person name="Yuan T."/>
            <person name="Jiang B."/>
            <person name="Yang W."/>
            <person name="Lam T.T.-Y."/>
            <person name="Chang Q."/>
            <person name="Ding S."/>
            <person name="Wang X."/>
            <person name="Zhu J."/>
            <person name="Ruan X."/>
            <person name="Zhao L."/>
            <person name="Wei J."/>
            <person name="Que T."/>
            <person name="Du C."/>
            <person name="Cheng J."/>
            <person name="Dai P."/>
            <person name="Han X."/>
            <person name="Huang E."/>
            <person name="Gao Y."/>
            <person name="Liu J."/>
            <person name="Shao H."/>
            <person name="Ye R."/>
            <person name="Li L."/>
            <person name="Wei W."/>
            <person name="Wang X."/>
            <person name="Wang C."/>
            <person name="Yang T."/>
            <person name="Huo Q."/>
            <person name="Li W."/>
            <person name="Guo W."/>
            <person name="Chen H."/>
            <person name="Zhou L."/>
            <person name="Ni X."/>
            <person name="Tian J."/>
            <person name="Zhou Y."/>
            <person name="Sheng Y."/>
            <person name="Liu T."/>
            <person name="Pan Y."/>
            <person name="Xia L."/>
            <person name="Li J."/>
            <person name="Zhao F."/>
            <person name="Cao W."/>
        </authorList>
    </citation>
    <scope>NUCLEOTIDE SEQUENCE</scope>
    <source>
        <strain evidence="1">Hyas-2018</strain>
    </source>
</reference>
<accession>A0ACB7T171</accession>
<gene>
    <name evidence="1" type="ORF">HPB50_003005</name>
</gene>
<evidence type="ECO:0000313" key="2">
    <source>
        <dbReference type="Proteomes" id="UP000821845"/>
    </source>
</evidence>
<comment type="caution">
    <text evidence="1">The sequence shown here is derived from an EMBL/GenBank/DDBJ whole genome shotgun (WGS) entry which is preliminary data.</text>
</comment>
<protein>
    <submittedName>
        <fullName evidence="1">Uncharacterized protein</fullName>
    </submittedName>
</protein>
<proteinExistence type="predicted"/>
<evidence type="ECO:0000313" key="1">
    <source>
        <dbReference type="EMBL" id="KAH6940605.1"/>
    </source>
</evidence>
<organism evidence="1 2">
    <name type="scientific">Hyalomma asiaticum</name>
    <name type="common">Tick</name>
    <dbReference type="NCBI Taxonomy" id="266040"/>
    <lineage>
        <taxon>Eukaryota</taxon>
        <taxon>Metazoa</taxon>
        <taxon>Ecdysozoa</taxon>
        <taxon>Arthropoda</taxon>
        <taxon>Chelicerata</taxon>
        <taxon>Arachnida</taxon>
        <taxon>Acari</taxon>
        <taxon>Parasitiformes</taxon>
        <taxon>Ixodida</taxon>
        <taxon>Ixodoidea</taxon>
        <taxon>Ixodidae</taxon>
        <taxon>Hyalomminae</taxon>
        <taxon>Hyalomma</taxon>
    </lineage>
</organism>
<dbReference type="EMBL" id="CM023491">
    <property type="protein sequence ID" value="KAH6940605.1"/>
    <property type="molecule type" value="Genomic_DNA"/>
</dbReference>
<dbReference type="Proteomes" id="UP000821845">
    <property type="component" value="Chromosome 11"/>
</dbReference>
<name>A0ACB7T171_HYAAI</name>